<evidence type="ECO:0000313" key="2">
    <source>
        <dbReference type="EMBL" id="MCC0175583.1"/>
    </source>
</evidence>
<name>A0A964BNH0_9CYAN</name>
<dbReference type="Pfam" id="PF04306">
    <property type="entry name" value="DUF456"/>
    <property type="match status" value="1"/>
</dbReference>
<comment type="caution">
    <text evidence="2">The sequence shown here is derived from an EMBL/GenBank/DDBJ whole genome shotgun (WGS) entry which is preliminary data.</text>
</comment>
<evidence type="ECO:0000313" key="3">
    <source>
        <dbReference type="Proteomes" id="UP000729733"/>
    </source>
</evidence>
<evidence type="ECO:0000256" key="1">
    <source>
        <dbReference type="SAM" id="Phobius"/>
    </source>
</evidence>
<accession>A0A964BNH0</accession>
<feature type="transmembrane region" description="Helical" evidence="1">
    <location>
        <begin position="108"/>
        <end position="126"/>
    </location>
</feature>
<keyword evidence="1" id="KW-0812">Transmembrane</keyword>
<dbReference type="Proteomes" id="UP000729733">
    <property type="component" value="Unassembled WGS sequence"/>
</dbReference>
<gene>
    <name evidence="2" type="ORF">I4641_01130</name>
</gene>
<keyword evidence="1" id="KW-1133">Transmembrane helix</keyword>
<dbReference type="EMBL" id="JADWDC010000002">
    <property type="protein sequence ID" value="MCC0175583.1"/>
    <property type="molecule type" value="Genomic_DNA"/>
</dbReference>
<feature type="transmembrane region" description="Helical" evidence="1">
    <location>
        <begin position="146"/>
        <end position="173"/>
    </location>
</feature>
<keyword evidence="3" id="KW-1185">Reference proteome</keyword>
<dbReference type="InterPro" id="IPR007403">
    <property type="entry name" value="DUF456"/>
</dbReference>
<feature type="transmembrane region" description="Helical" evidence="1">
    <location>
        <begin position="85"/>
        <end position="102"/>
    </location>
</feature>
<keyword evidence="1" id="KW-0472">Membrane</keyword>
<feature type="transmembrane region" description="Helical" evidence="1">
    <location>
        <begin position="54"/>
        <end position="73"/>
    </location>
</feature>
<dbReference type="RefSeq" id="WP_229638585.1">
    <property type="nucleotide sequence ID" value="NZ_JADWDC010000002.1"/>
</dbReference>
<feature type="transmembrane region" description="Helical" evidence="1">
    <location>
        <begin position="6"/>
        <end position="23"/>
    </location>
</feature>
<proteinExistence type="predicted"/>
<sequence length="182" mass="18878">MDITTIYWIVLGVMGLGVIGAIIPGLPGSSIILVAILGWSIATSFAGIGLPMIFIFIVLILSAGVEYLALYFGAKQAGGSKWCQYGAFIGMAVGFFGLLPALPIGGPLIGVLVGAVVGAFIGEYLYRSNLESEARIQQAFKASAGIVIASIIGNIIEALLAAVAVAIFVYSTWSFVFPPTLS</sequence>
<dbReference type="PANTHER" id="PTHR39165">
    <property type="entry name" value="IG HYPOTHETICAL 17883"/>
    <property type="match status" value="1"/>
</dbReference>
<protein>
    <submittedName>
        <fullName evidence="2">DUF456 family protein</fullName>
    </submittedName>
</protein>
<dbReference type="PANTHER" id="PTHR39165:SF1">
    <property type="entry name" value="DUF456 DOMAIN-CONTAINING PROTEIN"/>
    <property type="match status" value="1"/>
</dbReference>
<reference evidence="2" key="1">
    <citation type="journal article" date="2021" name="Antonie Van Leeuwenhoek">
        <title>Draft genome and description of Waterburya agarophytonicola gen. nov. sp. nov. (Pleurocapsales, Cyanobacteria): a seaweed symbiont.</title>
        <authorList>
            <person name="Bonthond G."/>
            <person name="Shalygin S."/>
            <person name="Bayer T."/>
            <person name="Weinberger F."/>
        </authorList>
    </citation>
    <scope>NUCLEOTIDE SEQUENCE</scope>
    <source>
        <strain evidence="2">KI4</strain>
    </source>
</reference>
<organism evidence="2 3">
    <name type="scientific">Waterburya agarophytonicola KI4</name>
    <dbReference type="NCBI Taxonomy" id="2874699"/>
    <lineage>
        <taxon>Bacteria</taxon>
        <taxon>Bacillati</taxon>
        <taxon>Cyanobacteriota</taxon>
        <taxon>Cyanophyceae</taxon>
        <taxon>Pleurocapsales</taxon>
        <taxon>Hyellaceae</taxon>
        <taxon>Waterburya</taxon>
        <taxon>Waterburya agarophytonicola</taxon>
    </lineage>
</organism>
<dbReference type="AlphaFoldDB" id="A0A964BNH0"/>